<dbReference type="GO" id="GO:0006227">
    <property type="term" value="P:dUDP biosynthetic process"/>
    <property type="evidence" value="ECO:0007669"/>
    <property type="project" value="TreeGrafter"/>
</dbReference>
<reference evidence="13 14" key="2">
    <citation type="submission" date="2008-11" db="EMBL/GenBank/DDBJ databases">
        <title>Draft genome sequence of Eubacterium biforme (DSM 3989).</title>
        <authorList>
            <person name="Sudarsanam P."/>
            <person name="Ley R."/>
            <person name="Guruge J."/>
            <person name="Turnbaugh P.J."/>
            <person name="Mahowald M."/>
            <person name="Liep D."/>
            <person name="Gordon J."/>
        </authorList>
    </citation>
    <scope>NUCLEOTIDE SEQUENCE [LARGE SCALE GENOMIC DNA]</scope>
    <source>
        <strain evidence="13 14">DSM 3989</strain>
    </source>
</reference>
<evidence type="ECO:0000256" key="2">
    <source>
        <dbReference type="ARBA" id="ARBA00012980"/>
    </source>
</evidence>
<evidence type="ECO:0000313" key="14">
    <source>
        <dbReference type="Proteomes" id="UP000004315"/>
    </source>
</evidence>
<keyword evidence="8 11" id="KW-0067">ATP-binding</keyword>
<evidence type="ECO:0000313" key="13">
    <source>
        <dbReference type="EMBL" id="EEC89556.1"/>
    </source>
</evidence>
<evidence type="ECO:0000256" key="5">
    <source>
        <dbReference type="ARBA" id="ARBA00022727"/>
    </source>
</evidence>
<dbReference type="InterPro" id="IPR027417">
    <property type="entry name" value="P-loop_NTPase"/>
</dbReference>
<comment type="caution">
    <text evidence="13">The sequence shown here is derived from an EMBL/GenBank/DDBJ whole genome shotgun (WGS) entry which is preliminary data.</text>
</comment>
<keyword evidence="7 11" id="KW-0418">Kinase</keyword>
<comment type="catalytic activity">
    <reaction evidence="9 11">
        <text>dTMP + ATP = dTDP + ADP</text>
        <dbReference type="Rhea" id="RHEA:13517"/>
        <dbReference type="ChEBI" id="CHEBI:30616"/>
        <dbReference type="ChEBI" id="CHEBI:58369"/>
        <dbReference type="ChEBI" id="CHEBI:63528"/>
        <dbReference type="ChEBI" id="CHEBI:456216"/>
        <dbReference type="EC" id="2.7.4.9"/>
    </reaction>
</comment>
<dbReference type="eggNOG" id="COG0125">
    <property type="taxonomic scope" value="Bacteria"/>
</dbReference>
<accession>B7CCD1</accession>
<dbReference type="InterPro" id="IPR018094">
    <property type="entry name" value="Thymidylate_kinase"/>
</dbReference>
<proteinExistence type="inferred from homology"/>
<dbReference type="Pfam" id="PF02223">
    <property type="entry name" value="Thymidylate_kin"/>
    <property type="match status" value="1"/>
</dbReference>
<keyword evidence="5 11" id="KW-0545">Nucleotide biosynthesis</keyword>
<feature type="domain" description="Thymidylate kinase-like" evidence="12">
    <location>
        <begin position="11"/>
        <end position="198"/>
    </location>
</feature>
<dbReference type="PROSITE" id="PS01331">
    <property type="entry name" value="THYMIDYLATE_KINASE"/>
    <property type="match status" value="1"/>
</dbReference>
<comment type="similarity">
    <text evidence="1 11">Belongs to the thymidylate kinase family.</text>
</comment>
<dbReference type="Proteomes" id="UP000004315">
    <property type="component" value="Unassembled WGS sequence"/>
</dbReference>
<dbReference type="GO" id="GO:0005829">
    <property type="term" value="C:cytosol"/>
    <property type="evidence" value="ECO:0007669"/>
    <property type="project" value="TreeGrafter"/>
</dbReference>
<keyword evidence="6 11" id="KW-0547">Nucleotide-binding</keyword>
<evidence type="ECO:0000256" key="1">
    <source>
        <dbReference type="ARBA" id="ARBA00009776"/>
    </source>
</evidence>
<name>B7CCD1_9FIRM</name>
<dbReference type="EC" id="2.7.4.9" evidence="2 11"/>
<dbReference type="FunFam" id="3.40.50.300:FF:000225">
    <property type="entry name" value="Thymidylate kinase"/>
    <property type="match status" value="1"/>
</dbReference>
<dbReference type="HOGENOM" id="CLU_049131_0_2_9"/>
<dbReference type="GO" id="GO:0005524">
    <property type="term" value="F:ATP binding"/>
    <property type="evidence" value="ECO:0007669"/>
    <property type="project" value="UniProtKB-UniRule"/>
</dbReference>
<comment type="function">
    <text evidence="10 11">Phosphorylation of dTMP to form dTDP in both de novo and salvage pathways of dTTP synthesis.</text>
</comment>
<dbReference type="NCBIfam" id="TIGR00041">
    <property type="entry name" value="DTMP_kinase"/>
    <property type="match status" value="1"/>
</dbReference>
<dbReference type="GO" id="GO:0006235">
    <property type="term" value="P:dTTP biosynthetic process"/>
    <property type="evidence" value="ECO:0007669"/>
    <property type="project" value="UniProtKB-UniRule"/>
</dbReference>
<dbReference type="EMBL" id="ABYT01000098">
    <property type="protein sequence ID" value="EEC89556.1"/>
    <property type="molecule type" value="Genomic_DNA"/>
</dbReference>
<dbReference type="CDD" id="cd01672">
    <property type="entry name" value="TMPK"/>
    <property type="match status" value="1"/>
</dbReference>
<evidence type="ECO:0000256" key="8">
    <source>
        <dbReference type="ARBA" id="ARBA00022840"/>
    </source>
</evidence>
<dbReference type="PANTHER" id="PTHR10344">
    <property type="entry name" value="THYMIDYLATE KINASE"/>
    <property type="match status" value="1"/>
</dbReference>
<organism evidence="13 14">
    <name type="scientific">Holdemanella biformis DSM 3989</name>
    <dbReference type="NCBI Taxonomy" id="518637"/>
    <lineage>
        <taxon>Bacteria</taxon>
        <taxon>Bacillati</taxon>
        <taxon>Bacillota</taxon>
        <taxon>Erysipelotrichia</taxon>
        <taxon>Erysipelotrichales</taxon>
        <taxon>Erysipelotrichaceae</taxon>
        <taxon>Holdemanella</taxon>
    </lineage>
</organism>
<evidence type="ECO:0000256" key="7">
    <source>
        <dbReference type="ARBA" id="ARBA00022777"/>
    </source>
</evidence>
<dbReference type="GO" id="GO:0004798">
    <property type="term" value="F:dTMP kinase activity"/>
    <property type="evidence" value="ECO:0007669"/>
    <property type="project" value="UniProtKB-UniRule"/>
</dbReference>
<evidence type="ECO:0000256" key="10">
    <source>
        <dbReference type="ARBA" id="ARBA00057735"/>
    </source>
</evidence>
<evidence type="ECO:0000256" key="11">
    <source>
        <dbReference type="HAMAP-Rule" id="MF_00165"/>
    </source>
</evidence>
<evidence type="ECO:0000256" key="3">
    <source>
        <dbReference type="ARBA" id="ARBA00017144"/>
    </source>
</evidence>
<dbReference type="SUPFAM" id="SSF52540">
    <property type="entry name" value="P-loop containing nucleoside triphosphate hydrolases"/>
    <property type="match status" value="1"/>
</dbReference>
<evidence type="ECO:0000256" key="4">
    <source>
        <dbReference type="ARBA" id="ARBA00022679"/>
    </source>
</evidence>
<keyword evidence="4 11" id="KW-0808">Transferase</keyword>
<dbReference type="InterPro" id="IPR018095">
    <property type="entry name" value="Thymidylate_kin_CS"/>
</dbReference>
<dbReference type="GO" id="GO:0006233">
    <property type="term" value="P:dTDP biosynthetic process"/>
    <property type="evidence" value="ECO:0007669"/>
    <property type="project" value="InterPro"/>
</dbReference>
<dbReference type="Gene3D" id="3.40.50.300">
    <property type="entry name" value="P-loop containing nucleotide triphosphate hydrolases"/>
    <property type="match status" value="1"/>
</dbReference>
<gene>
    <name evidence="11 13" type="primary">tmk</name>
    <name evidence="13" type="ORF">EUBIFOR_01858</name>
</gene>
<reference evidence="13 14" key="1">
    <citation type="submission" date="2008-10" db="EMBL/GenBank/DDBJ databases">
        <authorList>
            <person name="Fulton L."/>
            <person name="Clifton S."/>
            <person name="Fulton B."/>
            <person name="Xu J."/>
            <person name="Minx P."/>
            <person name="Pepin K.H."/>
            <person name="Johnson M."/>
            <person name="Bhonagiri V."/>
            <person name="Nash W.E."/>
            <person name="Mardis E.R."/>
            <person name="Wilson R.K."/>
        </authorList>
    </citation>
    <scope>NUCLEOTIDE SEQUENCE [LARGE SCALE GENOMIC DNA]</scope>
    <source>
        <strain evidence="13 14">DSM 3989</strain>
    </source>
</reference>
<evidence type="ECO:0000256" key="9">
    <source>
        <dbReference type="ARBA" id="ARBA00048743"/>
    </source>
</evidence>
<keyword evidence="14" id="KW-1185">Reference proteome</keyword>
<sequence length="212" mass="24014">MKMKQGVFITFEGNDGSGKTTVCKAVQEELIKMGYDCIYTREPGGSKIAESIRNILLDVNNTEMDDRTEALLYAASRRQHLKEVVLPALENKKIVLCDRFIDSSLAYQGIARGIGLKEVWDINQFAIDGCMPEKTLFLSVSVETGKKRMNLRGDLNRLDQEESSFHKAVRQGYETLVSMYPERIEVIDAEPCKEEVLKSAMECVLKVIKEHE</sequence>
<evidence type="ECO:0000256" key="6">
    <source>
        <dbReference type="ARBA" id="ARBA00022741"/>
    </source>
</evidence>
<dbReference type="HAMAP" id="MF_00165">
    <property type="entry name" value="Thymidylate_kinase"/>
    <property type="match status" value="1"/>
</dbReference>
<dbReference type="PANTHER" id="PTHR10344:SF4">
    <property type="entry name" value="UMP-CMP KINASE 2, MITOCHONDRIAL"/>
    <property type="match status" value="1"/>
</dbReference>
<protein>
    <recommendedName>
        <fullName evidence="3 11">Thymidylate kinase</fullName>
        <ecNumber evidence="2 11">2.7.4.9</ecNumber>
    </recommendedName>
    <alternativeName>
        <fullName evidence="11">dTMP kinase</fullName>
    </alternativeName>
</protein>
<dbReference type="InterPro" id="IPR039430">
    <property type="entry name" value="Thymidylate_kin-like_dom"/>
</dbReference>
<dbReference type="AlphaFoldDB" id="B7CCD1"/>
<evidence type="ECO:0000259" key="12">
    <source>
        <dbReference type="Pfam" id="PF02223"/>
    </source>
</evidence>
<feature type="binding site" evidence="11">
    <location>
        <begin position="13"/>
        <end position="20"/>
    </location>
    <ligand>
        <name>ATP</name>
        <dbReference type="ChEBI" id="CHEBI:30616"/>
    </ligand>
</feature>
<dbReference type="STRING" id="518637.EUBIFOR_01858"/>